<protein>
    <recommendedName>
        <fullName evidence="4">CSD domain-containing protein</fullName>
    </recommendedName>
</protein>
<feature type="compositionally biased region" description="Basic and acidic residues" evidence="1">
    <location>
        <begin position="676"/>
        <end position="685"/>
    </location>
</feature>
<sequence>MCICSVALASGCGGIKAVPNYGVTKRKKKKEAEKNITTRTEGLFFFFFFSVRFCFSLFLFSAHMFLLLFVVFFFSSFFGCPLSRIYKIVFIFYFLSRGMSNTTRLTSRNLFDAVFATIPADVVLDTGPDSLRERCALMESRRAAAAAAAAESDDENNKDNNGEEEEKRTAVERKSVVSEEGFLFGSFDASTNTGVMDVSAMMRHAAAAKEEAAAVASMGDVLLRPVLDVQLDADDEAVQEATKYAALFVEDDEEHEEAEKAGNESKEKEEGVTSGADASRSGDPNQRQRQQQQYKKSMANASAFPSLTAEEQIVIMRPEEGIRHEGRCVLFRNSKGFGFVAPEVGGPDIYFTRDDVAYFFTRRVLEEYYGGSLLNIMNVRDASWRAAGRGGGGGGGAGGGGMNGGAVSVLGAFPSTAAAPVSHNVTPCDVEEGEKVMPDANEKGGDEEGDTDRKQKEENKQNDKNDEDAELIREVDNNANSLVQQAAALLTPENARLLLLFLQVGKPILSVPEPVSFTVRWNRMGSHSSRRLRADNIRGLPGNGYALMVEQAWFERIFPRAFGRSSGEKGCKSKEGEKDDCLLRHRGTIRMYDADELRGVIRPDENGMQGVSFTGDAFLWDPFMDPARRRPSVGLVVHYSIAGRDRHGKYIATLITATDDTAISEANTEWASGGGVEDREGREQGGEGIALGGGGVGGCSGTGGGGGGGHGRDEETAGRKRRRDEELLLLEEDDYGII</sequence>
<dbReference type="InterPro" id="IPR012340">
    <property type="entry name" value="NA-bd_OB-fold"/>
</dbReference>
<feature type="compositionally biased region" description="Basic and acidic residues" evidence="1">
    <location>
        <begin position="433"/>
        <end position="469"/>
    </location>
</feature>
<feature type="compositionally biased region" description="Basic and acidic residues" evidence="1">
    <location>
        <begin position="155"/>
        <end position="173"/>
    </location>
</feature>
<dbReference type="Proteomes" id="UP000583944">
    <property type="component" value="Unassembled WGS sequence"/>
</dbReference>
<dbReference type="VEuPathDB" id="TriTrypDB:ECC02_002470"/>
<name>A0A7J6YCW0_TRYCR</name>
<feature type="region of interest" description="Disordered" evidence="1">
    <location>
        <begin position="424"/>
        <end position="469"/>
    </location>
</feature>
<accession>A0A7J6YCW0</accession>
<feature type="compositionally biased region" description="Basic and acidic residues" evidence="1">
    <location>
        <begin position="257"/>
        <end position="271"/>
    </location>
</feature>
<reference evidence="2 3" key="1">
    <citation type="journal article" date="2019" name="Genome Biol. Evol.">
        <title>Nanopore Sequencing Significantly Improves Genome Assembly of the Protozoan Parasite Trypanosoma cruzi.</title>
        <authorList>
            <person name="Diaz-Viraque F."/>
            <person name="Pita S."/>
            <person name="Greif G."/>
            <person name="de Souza R.C.M."/>
            <person name="Iraola G."/>
            <person name="Robello C."/>
        </authorList>
    </citation>
    <scope>NUCLEOTIDE SEQUENCE [LARGE SCALE GENOMIC DNA]</scope>
    <source>
        <strain evidence="2 3">Berenice</strain>
    </source>
</reference>
<organism evidence="2 3">
    <name type="scientific">Trypanosoma cruzi</name>
    <dbReference type="NCBI Taxonomy" id="5693"/>
    <lineage>
        <taxon>Eukaryota</taxon>
        <taxon>Discoba</taxon>
        <taxon>Euglenozoa</taxon>
        <taxon>Kinetoplastea</taxon>
        <taxon>Metakinetoplastina</taxon>
        <taxon>Trypanosomatida</taxon>
        <taxon>Trypanosomatidae</taxon>
        <taxon>Trypanosoma</taxon>
        <taxon>Schizotrypanum</taxon>
    </lineage>
</organism>
<dbReference type="VEuPathDB" id="TriTrypDB:BCY84_19432"/>
<evidence type="ECO:0000256" key="1">
    <source>
        <dbReference type="SAM" id="MobiDB-lite"/>
    </source>
</evidence>
<feature type="compositionally biased region" description="Gly residues" evidence="1">
    <location>
        <begin position="686"/>
        <end position="709"/>
    </location>
</feature>
<comment type="caution">
    <text evidence="2">The sequence shown here is derived from an EMBL/GenBank/DDBJ whole genome shotgun (WGS) entry which is preliminary data.</text>
</comment>
<proteinExistence type="predicted"/>
<dbReference type="EMBL" id="JABDHM010000012">
    <property type="protein sequence ID" value="KAF5224527.1"/>
    <property type="molecule type" value="Genomic_DNA"/>
</dbReference>
<feature type="region of interest" description="Disordered" evidence="1">
    <location>
        <begin position="147"/>
        <end position="173"/>
    </location>
</feature>
<feature type="region of interest" description="Disordered" evidence="1">
    <location>
        <begin position="669"/>
        <end position="725"/>
    </location>
</feature>
<gene>
    <name evidence="2" type="ORF">ECC02_002470</name>
</gene>
<evidence type="ECO:0000313" key="2">
    <source>
        <dbReference type="EMBL" id="KAF5224527.1"/>
    </source>
</evidence>
<dbReference type="AlphaFoldDB" id="A0A7J6YCW0"/>
<evidence type="ECO:0000313" key="3">
    <source>
        <dbReference type="Proteomes" id="UP000583944"/>
    </source>
</evidence>
<feature type="compositionally biased region" description="Basic and acidic residues" evidence="1">
    <location>
        <begin position="710"/>
        <end position="725"/>
    </location>
</feature>
<evidence type="ECO:0008006" key="4">
    <source>
        <dbReference type="Google" id="ProtNLM"/>
    </source>
</evidence>
<dbReference type="Gene3D" id="2.40.50.140">
    <property type="entry name" value="Nucleic acid-binding proteins"/>
    <property type="match status" value="1"/>
</dbReference>
<feature type="region of interest" description="Disordered" evidence="1">
    <location>
        <begin position="249"/>
        <end position="302"/>
    </location>
</feature>